<dbReference type="InterPro" id="IPR036271">
    <property type="entry name" value="Tet_transcr_reg_TetR-rel_C_sf"/>
</dbReference>
<dbReference type="InterPro" id="IPR001647">
    <property type="entry name" value="HTH_TetR"/>
</dbReference>
<proteinExistence type="predicted"/>
<evidence type="ECO:0000313" key="6">
    <source>
        <dbReference type="EMBL" id="GAA1655075.1"/>
    </source>
</evidence>
<dbReference type="EMBL" id="BAAANE010000009">
    <property type="protein sequence ID" value="GAA1655075.1"/>
    <property type="molecule type" value="Genomic_DNA"/>
</dbReference>
<dbReference type="PROSITE" id="PS01081">
    <property type="entry name" value="HTH_TETR_1"/>
    <property type="match status" value="1"/>
</dbReference>
<dbReference type="Pfam" id="PF00440">
    <property type="entry name" value="TetR_N"/>
    <property type="match status" value="1"/>
</dbReference>
<dbReference type="InterPro" id="IPR023772">
    <property type="entry name" value="DNA-bd_HTH_TetR-type_CS"/>
</dbReference>
<accession>A0ABP4RMW3</accession>
<dbReference type="Proteomes" id="UP001501319">
    <property type="component" value="Unassembled WGS sequence"/>
</dbReference>
<evidence type="ECO:0000256" key="4">
    <source>
        <dbReference type="PROSITE-ProRule" id="PRU00335"/>
    </source>
</evidence>
<keyword evidence="1" id="KW-0805">Transcription regulation</keyword>
<keyword evidence="3" id="KW-0804">Transcription</keyword>
<sequence>MAGNWREARRESARAAVLATAWQMVREDGLAVLSLRELARRAGITTPTVYAYFASKNAIFDAMFAEAAQSFVDLKASLPVTDDPRADLLTEARAFIEFCVSDVARYQLLFQHSVPGFTPSPQSYELAVSALEVTRELLARNGVHDPRYLDIWTAVTTGLVDQQVSNDPGGDRWSRLIDDVTQMFLAQFGKD</sequence>
<dbReference type="Gene3D" id="1.10.357.10">
    <property type="entry name" value="Tetracycline Repressor, domain 2"/>
    <property type="match status" value="1"/>
</dbReference>
<evidence type="ECO:0000256" key="3">
    <source>
        <dbReference type="ARBA" id="ARBA00023163"/>
    </source>
</evidence>
<dbReference type="PROSITE" id="PS50977">
    <property type="entry name" value="HTH_TETR_2"/>
    <property type="match status" value="1"/>
</dbReference>
<comment type="caution">
    <text evidence="6">The sequence shown here is derived from an EMBL/GenBank/DDBJ whole genome shotgun (WGS) entry which is preliminary data.</text>
</comment>
<name>A0ABP4RMW3_9ACTN</name>
<keyword evidence="2 4" id="KW-0238">DNA-binding</keyword>
<keyword evidence="7" id="KW-1185">Reference proteome</keyword>
<evidence type="ECO:0000259" key="5">
    <source>
        <dbReference type="PROSITE" id="PS50977"/>
    </source>
</evidence>
<evidence type="ECO:0000256" key="1">
    <source>
        <dbReference type="ARBA" id="ARBA00023015"/>
    </source>
</evidence>
<dbReference type="PRINTS" id="PR00455">
    <property type="entry name" value="HTHTETR"/>
</dbReference>
<dbReference type="SUPFAM" id="SSF48498">
    <property type="entry name" value="Tetracyclin repressor-like, C-terminal domain"/>
    <property type="match status" value="1"/>
</dbReference>
<protein>
    <submittedName>
        <fullName evidence="6">TetR/AcrR family transcriptional regulator</fullName>
    </submittedName>
</protein>
<feature type="DNA-binding region" description="H-T-H motif" evidence="4">
    <location>
        <begin position="34"/>
        <end position="53"/>
    </location>
</feature>
<dbReference type="PANTHER" id="PTHR30055">
    <property type="entry name" value="HTH-TYPE TRANSCRIPTIONAL REGULATOR RUTR"/>
    <property type="match status" value="1"/>
</dbReference>
<dbReference type="PANTHER" id="PTHR30055:SF234">
    <property type="entry name" value="HTH-TYPE TRANSCRIPTIONAL REGULATOR BETI"/>
    <property type="match status" value="1"/>
</dbReference>
<evidence type="ECO:0000313" key="7">
    <source>
        <dbReference type="Proteomes" id="UP001501319"/>
    </source>
</evidence>
<feature type="domain" description="HTH tetR-type" evidence="5">
    <location>
        <begin position="11"/>
        <end position="71"/>
    </location>
</feature>
<evidence type="ECO:0000256" key="2">
    <source>
        <dbReference type="ARBA" id="ARBA00023125"/>
    </source>
</evidence>
<gene>
    <name evidence="6" type="ORF">GCM10009744_54460</name>
</gene>
<reference evidence="7" key="1">
    <citation type="journal article" date="2019" name="Int. J. Syst. Evol. Microbiol.">
        <title>The Global Catalogue of Microorganisms (GCM) 10K type strain sequencing project: providing services to taxonomists for standard genome sequencing and annotation.</title>
        <authorList>
            <consortium name="The Broad Institute Genomics Platform"/>
            <consortium name="The Broad Institute Genome Sequencing Center for Infectious Disease"/>
            <person name="Wu L."/>
            <person name="Ma J."/>
        </authorList>
    </citation>
    <scope>NUCLEOTIDE SEQUENCE [LARGE SCALE GENOMIC DNA]</scope>
    <source>
        <strain evidence="7">JCM 14306</strain>
    </source>
</reference>
<dbReference type="InterPro" id="IPR009057">
    <property type="entry name" value="Homeodomain-like_sf"/>
</dbReference>
<dbReference type="SUPFAM" id="SSF46689">
    <property type="entry name" value="Homeodomain-like"/>
    <property type="match status" value="1"/>
</dbReference>
<organism evidence="6 7">
    <name type="scientific">Kribbella alba</name>
    <dbReference type="NCBI Taxonomy" id="190197"/>
    <lineage>
        <taxon>Bacteria</taxon>
        <taxon>Bacillati</taxon>
        <taxon>Actinomycetota</taxon>
        <taxon>Actinomycetes</taxon>
        <taxon>Propionibacteriales</taxon>
        <taxon>Kribbellaceae</taxon>
        <taxon>Kribbella</taxon>
    </lineage>
</organism>
<dbReference type="InterPro" id="IPR050109">
    <property type="entry name" value="HTH-type_TetR-like_transc_reg"/>
</dbReference>